<dbReference type="AlphaFoldDB" id="A0A226DJM7"/>
<dbReference type="InterPro" id="IPR036865">
    <property type="entry name" value="CRAL-TRIO_dom_sf"/>
</dbReference>
<dbReference type="SMART" id="SM01100">
    <property type="entry name" value="CRAL_TRIO_N"/>
    <property type="match status" value="1"/>
</dbReference>
<gene>
    <name evidence="2" type="ORF">Fcan01_20444</name>
</gene>
<organism evidence="2 3">
    <name type="scientific">Folsomia candida</name>
    <name type="common">Springtail</name>
    <dbReference type="NCBI Taxonomy" id="158441"/>
    <lineage>
        <taxon>Eukaryota</taxon>
        <taxon>Metazoa</taxon>
        <taxon>Ecdysozoa</taxon>
        <taxon>Arthropoda</taxon>
        <taxon>Hexapoda</taxon>
        <taxon>Collembola</taxon>
        <taxon>Entomobryomorpha</taxon>
        <taxon>Isotomoidea</taxon>
        <taxon>Isotomidae</taxon>
        <taxon>Proisotominae</taxon>
        <taxon>Folsomia</taxon>
    </lineage>
</organism>
<dbReference type="PROSITE" id="PS50191">
    <property type="entry name" value="CRAL_TRIO"/>
    <property type="match status" value="1"/>
</dbReference>
<dbReference type="InterPro" id="IPR036273">
    <property type="entry name" value="CRAL/TRIO_N_dom_sf"/>
</dbReference>
<feature type="domain" description="CRAL-TRIO" evidence="1">
    <location>
        <begin position="81"/>
        <end position="238"/>
    </location>
</feature>
<dbReference type="Gene3D" id="3.40.525.10">
    <property type="entry name" value="CRAL-TRIO lipid binding domain"/>
    <property type="match status" value="1"/>
</dbReference>
<keyword evidence="3" id="KW-1185">Reference proteome</keyword>
<dbReference type="InterPro" id="IPR001251">
    <property type="entry name" value="CRAL-TRIO_dom"/>
</dbReference>
<accession>A0A226DJM7</accession>
<dbReference type="OMA" id="ETMAYHA"/>
<dbReference type="Gene3D" id="1.10.8.20">
    <property type="entry name" value="N-terminal domain of phosphatidylinositol transfer protein sec14p"/>
    <property type="match status" value="1"/>
</dbReference>
<dbReference type="GO" id="GO:1902936">
    <property type="term" value="F:phosphatidylinositol bisphosphate binding"/>
    <property type="evidence" value="ECO:0007669"/>
    <property type="project" value="TreeGrafter"/>
</dbReference>
<dbReference type="OrthoDB" id="6682367at2759"/>
<dbReference type="PRINTS" id="PR00180">
    <property type="entry name" value="CRETINALDHBP"/>
</dbReference>
<dbReference type="Pfam" id="PF00650">
    <property type="entry name" value="CRAL_TRIO"/>
    <property type="match status" value="1"/>
</dbReference>
<dbReference type="SMART" id="SM00516">
    <property type="entry name" value="SEC14"/>
    <property type="match status" value="1"/>
</dbReference>
<dbReference type="InterPro" id="IPR011074">
    <property type="entry name" value="CRAL/TRIO_N_dom"/>
</dbReference>
<protein>
    <submittedName>
        <fullName evidence="2">Alpha-tocopherol transfer protein-like</fullName>
    </submittedName>
</protein>
<evidence type="ECO:0000259" key="1">
    <source>
        <dbReference type="PROSITE" id="PS50191"/>
    </source>
</evidence>
<evidence type="ECO:0000313" key="2">
    <source>
        <dbReference type="EMBL" id="OXA44791.1"/>
    </source>
</evidence>
<dbReference type="Proteomes" id="UP000198287">
    <property type="component" value="Unassembled WGS sequence"/>
</dbReference>
<reference evidence="2 3" key="1">
    <citation type="submission" date="2015-12" db="EMBL/GenBank/DDBJ databases">
        <title>The genome of Folsomia candida.</title>
        <authorList>
            <person name="Faddeeva A."/>
            <person name="Derks M.F."/>
            <person name="Anvar Y."/>
            <person name="Smit S."/>
            <person name="Van Straalen N."/>
            <person name="Roelofs D."/>
        </authorList>
    </citation>
    <scope>NUCLEOTIDE SEQUENCE [LARGE SCALE GENOMIC DNA]</scope>
    <source>
        <strain evidence="2 3">VU population</strain>
        <tissue evidence="2">Whole body</tissue>
    </source>
</reference>
<dbReference type="GO" id="GO:0016020">
    <property type="term" value="C:membrane"/>
    <property type="evidence" value="ECO:0007669"/>
    <property type="project" value="TreeGrafter"/>
</dbReference>
<comment type="caution">
    <text evidence="2">The sequence shown here is derived from an EMBL/GenBank/DDBJ whole genome shotgun (WGS) entry which is preliminary data.</text>
</comment>
<dbReference type="PANTHER" id="PTHR10174">
    <property type="entry name" value="ALPHA-TOCOPHEROL TRANSFER PROTEIN-RELATED"/>
    <property type="match status" value="1"/>
</dbReference>
<name>A0A226DJM7_FOLCA</name>
<dbReference type="EMBL" id="LNIX01000019">
    <property type="protein sequence ID" value="OXA44791.1"/>
    <property type="molecule type" value="Genomic_DNA"/>
</dbReference>
<dbReference type="CDD" id="cd00170">
    <property type="entry name" value="SEC14"/>
    <property type="match status" value="1"/>
</dbReference>
<dbReference type="Gene3D" id="1.20.5.1200">
    <property type="entry name" value="Alpha-tocopherol transfer"/>
    <property type="match status" value="1"/>
</dbReference>
<proteinExistence type="predicted"/>
<sequence>MSSLHEEQGEQRHESLDLLKSAIREHDYLSSYQDIFDDALLLGFLHGKKYNVPSTLDCLKQYMYVRTEKYKKFTKTYLLPSRASILDIRSMNFLKQMDPQRRTVICGTLMCSVYETMAYHAFVMDEALRSYLGDTESNEFVTIFNFDGWVLRQGLQFTPRVALQIVDFVLKSVPIRPAAFHLVNAGSIIDFMMRIFKHLLPTKIQNRIFIDSNCAQLHEHLPPEILPKSLGGVLENEEAFRTELPDKIRSQEEFYQKLIEFSD</sequence>
<dbReference type="SUPFAM" id="SSF46938">
    <property type="entry name" value="CRAL/TRIO N-terminal domain"/>
    <property type="match status" value="1"/>
</dbReference>
<dbReference type="PANTHER" id="PTHR10174:SF208">
    <property type="entry name" value="CRAL-TRIO DOMAIN-CONTAINING PROTEIN DDB_G0278031"/>
    <property type="match status" value="1"/>
</dbReference>
<dbReference type="SUPFAM" id="SSF52087">
    <property type="entry name" value="CRAL/TRIO domain"/>
    <property type="match status" value="1"/>
</dbReference>
<evidence type="ECO:0000313" key="3">
    <source>
        <dbReference type="Proteomes" id="UP000198287"/>
    </source>
</evidence>